<dbReference type="InterPro" id="IPR036942">
    <property type="entry name" value="Beta-barrel_TonB_sf"/>
</dbReference>
<comment type="caution">
    <text evidence="15">The sequence shown here is derived from an EMBL/GenBank/DDBJ whole genome shotgun (WGS) entry which is preliminary data.</text>
</comment>
<dbReference type="Gene3D" id="2.40.170.20">
    <property type="entry name" value="TonB-dependent receptor, beta-barrel domain"/>
    <property type="match status" value="1"/>
</dbReference>
<keyword evidence="4 10" id="KW-0812">Transmembrane</keyword>
<evidence type="ECO:0000256" key="8">
    <source>
        <dbReference type="ARBA" id="ARBA00023170"/>
    </source>
</evidence>
<evidence type="ECO:0000256" key="3">
    <source>
        <dbReference type="ARBA" id="ARBA00022452"/>
    </source>
</evidence>
<evidence type="ECO:0000256" key="10">
    <source>
        <dbReference type="PROSITE-ProRule" id="PRU01360"/>
    </source>
</evidence>
<evidence type="ECO:0000259" key="14">
    <source>
        <dbReference type="Pfam" id="PF07715"/>
    </source>
</evidence>
<evidence type="ECO:0000256" key="6">
    <source>
        <dbReference type="ARBA" id="ARBA00023077"/>
    </source>
</evidence>
<dbReference type="InterPro" id="IPR039426">
    <property type="entry name" value="TonB-dep_rcpt-like"/>
</dbReference>
<name>A0A934HR17_9RHOB</name>
<feature type="domain" description="TonB-dependent receptor-like beta-barrel" evidence="13">
    <location>
        <begin position="177"/>
        <end position="596"/>
    </location>
</feature>
<dbReference type="RefSeq" id="WP_198684636.1">
    <property type="nucleotide sequence ID" value="NZ_JAEIJD010000001.1"/>
</dbReference>
<feature type="domain" description="TonB-dependent receptor plug" evidence="14">
    <location>
        <begin position="40"/>
        <end position="147"/>
    </location>
</feature>
<dbReference type="PROSITE" id="PS52016">
    <property type="entry name" value="TONB_DEPENDENT_REC_3"/>
    <property type="match status" value="1"/>
</dbReference>
<dbReference type="EMBL" id="JAEIJD010000001">
    <property type="protein sequence ID" value="MBI6628628.1"/>
    <property type="molecule type" value="Genomic_DNA"/>
</dbReference>
<evidence type="ECO:0000259" key="13">
    <source>
        <dbReference type="Pfam" id="PF00593"/>
    </source>
</evidence>
<dbReference type="InterPro" id="IPR000531">
    <property type="entry name" value="Beta-barrel_TonB"/>
</dbReference>
<keyword evidence="2 10" id="KW-0813">Transport</keyword>
<evidence type="ECO:0000256" key="5">
    <source>
        <dbReference type="ARBA" id="ARBA00022729"/>
    </source>
</evidence>
<dbReference type="GO" id="GO:0044718">
    <property type="term" value="P:siderophore transmembrane transport"/>
    <property type="evidence" value="ECO:0007669"/>
    <property type="project" value="TreeGrafter"/>
</dbReference>
<comment type="subcellular location">
    <subcellularLocation>
        <location evidence="1 10">Cell outer membrane</location>
        <topology evidence="1 10">Multi-pass membrane protein</topology>
    </subcellularLocation>
</comment>
<dbReference type="Pfam" id="PF07715">
    <property type="entry name" value="Plug"/>
    <property type="match status" value="1"/>
</dbReference>
<evidence type="ECO:0000256" key="4">
    <source>
        <dbReference type="ARBA" id="ARBA00022692"/>
    </source>
</evidence>
<evidence type="ECO:0000256" key="9">
    <source>
        <dbReference type="ARBA" id="ARBA00023237"/>
    </source>
</evidence>
<dbReference type="Gene3D" id="2.170.130.10">
    <property type="entry name" value="TonB-dependent receptor, plug domain"/>
    <property type="match status" value="1"/>
</dbReference>
<organism evidence="15 16">
    <name type="scientific">Pontibaca salina</name>
    <dbReference type="NCBI Taxonomy" id="2795731"/>
    <lineage>
        <taxon>Bacteria</taxon>
        <taxon>Pseudomonadati</taxon>
        <taxon>Pseudomonadota</taxon>
        <taxon>Alphaproteobacteria</taxon>
        <taxon>Rhodobacterales</taxon>
        <taxon>Roseobacteraceae</taxon>
        <taxon>Pontibaca</taxon>
    </lineage>
</organism>
<comment type="similarity">
    <text evidence="10 11">Belongs to the TonB-dependent receptor family.</text>
</comment>
<accession>A0A934HR17</accession>
<feature type="signal peptide" evidence="12">
    <location>
        <begin position="1"/>
        <end position="18"/>
    </location>
</feature>
<dbReference type="Proteomes" id="UP000613255">
    <property type="component" value="Unassembled WGS sequence"/>
</dbReference>
<dbReference type="AlphaFoldDB" id="A0A934HR17"/>
<dbReference type="CDD" id="cd01347">
    <property type="entry name" value="ligand_gated_channel"/>
    <property type="match status" value="1"/>
</dbReference>
<dbReference type="PANTHER" id="PTHR30069:SF29">
    <property type="entry name" value="HEMOGLOBIN AND HEMOGLOBIN-HAPTOGLOBIN-BINDING PROTEIN 1-RELATED"/>
    <property type="match status" value="1"/>
</dbReference>
<evidence type="ECO:0000313" key="15">
    <source>
        <dbReference type="EMBL" id="MBI6628628.1"/>
    </source>
</evidence>
<reference evidence="15" key="1">
    <citation type="submission" date="2020-12" db="EMBL/GenBank/DDBJ databases">
        <title>Pontibaca salina gen. nov., sp. nov., isolated from marine sediment.</title>
        <authorList>
            <person name="Bo J."/>
            <person name="Wang S."/>
            <person name="Song X."/>
            <person name="Du Z."/>
        </authorList>
    </citation>
    <scope>NUCLEOTIDE SEQUENCE</scope>
    <source>
        <strain evidence="15">S1109L</strain>
    </source>
</reference>
<dbReference type="SUPFAM" id="SSF56935">
    <property type="entry name" value="Porins"/>
    <property type="match status" value="1"/>
</dbReference>
<keyword evidence="9 10" id="KW-0998">Cell outer membrane</keyword>
<evidence type="ECO:0000256" key="2">
    <source>
        <dbReference type="ARBA" id="ARBA00022448"/>
    </source>
</evidence>
<evidence type="ECO:0000256" key="12">
    <source>
        <dbReference type="SAM" id="SignalP"/>
    </source>
</evidence>
<evidence type="ECO:0000256" key="1">
    <source>
        <dbReference type="ARBA" id="ARBA00004571"/>
    </source>
</evidence>
<dbReference type="InterPro" id="IPR037066">
    <property type="entry name" value="Plug_dom_sf"/>
</dbReference>
<keyword evidence="7 10" id="KW-0472">Membrane</keyword>
<sequence length="622" mass="66864">MKRLLATTLALGAAPAAAQQYFDLGTMVLSATAEPTQATRTGQSIEVLEGDDLDRAGNLGLLSQLDYLPGVSISQNGPVGAEGSLRIRGNESRYIPVYIDGILATDPSDTSGGFSDFGGLITGGVSRIEVLKGSQSALYGGSAVAGVVNISTLPTSEGPDGISQSAEVAAGSYGSFATNYDIIHRTERSTVSFGLAHARSDGFSAADENDGSTEADGFRRTRLSFGIEHHLTDTASIGLNGFVEDGRTEFDEYGNTPQDGTPDEIATSNAVGLRAYGRFEAGNVKHDMSVQHYQVKRTVDSPTTTGNAKPYSSRFEANRLRFEYRATGNLSDTIRLTGGMDHQRETANYANLTSGSEKIETTGAFVEAVYTPNDDLDLIATVRLDDHSSFGSETTGRLAFSWRPLEGTVLRGAVATGYRPPAIDELYGQYPGNFPFIGNPDLTPETSRSFELGIDQHFNDVAWIAATIFRTEIDDLIAYKPGTPATLENTKGESTRQGVEFDGAWSVAKGWTLFGNYTYTDAEKADGNQLDRVPEHDLLLGVSAELAPRLSGQIMLNHVANRVDQGTPMPDYTLVNAGLTYDLSEASQVYLRIDNLTDEQYQTAKGYGTSDRAFYVGVRADF</sequence>
<dbReference type="GO" id="GO:0015344">
    <property type="term" value="F:siderophore uptake transmembrane transporter activity"/>
    <property type="evidence" value="ECO:0007669"/>
    <property type="project" value="TreeGrafter"/>
</dbReference>
<keyword evidence="3 10" id="KW-1134">Transmembrane beta strand</keyword>
<gene>
    <name evidence="15" type="ORF">JAO82_01925</name>
</gene>
<proteinExistence type="inferred from homology"/>
<evidence type="ECO:0000256" key="7">
    <source>
        <dbReference type="ARBA" id="ARBA00023136"/>
    </source>
</evidence>
<dbReference type="GO" id="GO:0009279">
    <property type="term" value="C:cell outer membrane"/>
    <property type="evidence" value="ECO:0007669"/>
    <property type="project" value="UniProtKB-SubCell"/>
</dbReference>
<dbReference type="PANTHER" id="PTHR30069">
    <property type="entry name" value="TONB-DEPENDENT OUTER MEMBRANE RECEPTOR"/>
    <property type="match status" value="1"/>
</dbReference>
<keyword evidence="5 12" id="KW-0732">Signal</keyword>
<dbReference type="InterPro" id="IPR012910">
    <property type="entry name" value="Plug_dom"/>
</dbReference>
<feature type="chain" id="PRO_5037510949" evidence="12">
    <location>
        <begin position="19"/>
        <end position="622"/>
    </location>
</feature>
<keyword evidence="8 15" id="KW-0675">Receptor</keyword>
<dbReference type="Pfam" id="PF00593">
    <property type="entry name" value="TonB_dep_Rec_b-barrel"/>
    <property type="match status" value="1"/>
</dbReference>
<evidence type="ECO:0000256" key="11">
    <source>
        <dbReference type="RuleBase" id="RU003357"/>
    </source>
</evidence>
<evidence type="ECO:0000313" key="16">
    <source>
        <dbReference type="Proteomes" id="UP000613255"/>
    </source>
</evidence>
<protein>
    <submittedName>
        <fullName evidence="15">TonB-dependent receptor</fullName>
    </submittedName>
</protein>
<keyword evidence="16" id="KW-1185">Reference proteome</keyword>
<keyword evidence="6 11" id="KW-0798">TonB box</keyword>